<keyword evidence="11" id="KW-0458">Lysosome</keyword>
<feature type="compositionally biased region" description="Polar residues" evidence="16">
    <location>
        <begin position="2549"/>
        <end position="2563"/>
    </location>
</feature>
<dbReference type="CDD" id="cd08317">
    <property type="entry name" value="Death_ank"/>
    <property type="match status" value="1"/>
</dbReference>
<dbReference type="SUPFAM" id="SSF48403">
    <property type="entry name" value="Ankyrin repeat"/>
    <property type="match status" value="3"/>
</dbReference>
<evidence type="ECO:0000256" key="8">
    <source>
        <dbReference type="ARBA" id="ARBA00023043"/>
    </source>
</evidence>
<evidence type="ECO:0000259" key="18">
    <source>
        <dbReference type="PROSITE" id="PS51145"/>
    </source>
</evidence>
<keyword evidence="10" id="KW-0206">Cytoskeleton</keyword>
<reference evidence="19" key="3">
    <citation type="submission" date="2025-09" db="UniProtKB">
        <authorList>
            <consortium name="Ensembl"/>
        </authorList>
    </citation>
    <scope>IDENTIFICATION</scope>
</reference>
<feature type="repeat" description="ANK" evidence="15">
    <location>
        <begin position="123"/>
        <end position="155"/>
    </location>
</feature>
<feature type="compositionally biased region" description="Polar residues" evidence="16">
    <location>
        <begin position="2072"/>
        <end position="2086"/>
    </location>
</feature>
<feature type="compositionally biased region" description="Basic and acidic residues" evidence="16">
    <location>
        <begin position="2979"/>
        <end position="2991"/>
    </location>
</feature>
<dbReference type="InterPro" id="IPR036770">
    <property type="entry name" value="Ankyrin_rpt-contain_sf"/>
</dbReference>
<feature type="repeat" description="ANK" evidence="15">
    <location>
        <begin position="589"/>
        <end position="621"/>
    </location>
</feature>
<feature type="region of interest" description="Disordered" evidence="16">
    <location>
        <begin position="1"/>
        <end position="25"/>
    </location>
</feature>
<feature type="repeat" description="ANK" evidence="15">
    <location>
        <begin position="391"/>
        <end position="423"/>
    </location>
</feature>
<feature type="compositionally biased region" description="Polar residues" evidence="16">
    <location>
        <begin position="2813"/>
        <end position="2825"/>
    </location>
</feature>
<accession>A0A8K9XDI6</accession>
<evidence type="ECO:0000256" key="9">
    <source>
        <dbReference type="ARBA" id="ARBA00023136"/>
    </source>
</evidence>
<evidence type="ECO:0000256" key="16">
    <source>
        <dbReference type="SAM" id="MobiDB-lite"/>
    </source>
</evidence>
<dbReference type="InterPro" id="IPR011029">
    <property type="entry name" value="DEATH-like_dom_sf"/>
</dbReference>
<feature type="region of interest" description="Disordered" evidence="16">
    <location>
        <begin position="2338"/>
        <end position="2389"/>
    </location>
</feature>
<dbReference type="Pfam" id="PF12796">
    <property type="entry name" value="Ank_2"/>
    <property type="match status" value="5"/>
</dbReference>
<dbReference type="GO" id="GO:0030315">
    <property type="term" value="C:T-tubule"/>
    <property type="evidence" value="ECO:0007669"/>
    <property type="project" value="UniProtKB-SubCell"/>
</dbReference>
<dbReference type="InterPro" id="IPR000488">
    <property type="entry name" value="Death_dom"/>
</dbReference>
<feature type="compositionally biased region" description="Low complexity" evidence="16">
    <location>
        <begin position="1"/>
        <end position="15"/>
    </location>
</feature>
<feature type="repeat" description="ANK" evidence="15">
    <location>
        <begin position="358"/>
        <end position="390"/>
    </location>
</feature>
<feature type="repeat" description="ANK" evidence="15">
    <location>
        <begin position="457"/>
        <end position="489"/>
    </location>
</feature>
<dbReference type="InterPro" id="IPR051165">
    <property type="entry name" value="Multifunctional_ANK_Repeat"/>
</dbReference>
<feature type="repeat" description="ANK" evidence="15">
    <location>
        <begin position="655"/>
        <end position="687"/>
    </location>
</feature>
<dbReference type="PANTHER" id="PTHR24123:SF49">
    <property type="entry name" value="ANKYRIN-2-LIKE ISOFORM X1"/>
    <property type="match status" value="1"/>
</dbReference>
<sequence>MASSSSTSPEGGTPPHKNRIRQSDSNTSFLRAARAGNLDKVLEFLKDGVDISTCNQNGLNALHLAAKEGHEDLVEELLERGSAVDSATKKGNTALHIASLAGQKEVARLLLKRGADINAQSQNGFTPLYMAAQENHLEVVRYLLENGGNQSAATEDGFTPLAIALQQCHNQVVSLLLEHDTKGKVRLPALHIAARKDDTKAAALLLQNDHNADVQSKMMVNRTTESGFTPLHIAAHYGNVNVSTLLLNRGAAIDFTARNGITPLHVASKRGNTNMVALLLDRGAQIDAKTRDGLTPLHCAARSGHDPAIELLLERGAPILARTKNGLSPLHMSAQGDHVECVKHLLQHKAPVDDVTLDYLTALHVAAHCGHYRVTKLLLDKRANPNVRALNGFTPLHIACKKNRVKVMELLVKYGASVQAVTESGLTPVHVSAFMGHLNMVLLLLQNGASPDVCNIRGETALHMAARAGQIEVVRCLLRNGALVDAMAREDQTPLHIASRLGKAEIVQLLLQHMAHPDASTTNGYSPLHIAAREGQLETTAVLLEAGASHSLATKKGFTPLHVSAKYGSLEVAKLLLQRKAMPDDAGKNGLTPLHVAAHYDNQQVALLLLDKGAAPHATAKNGYTPLHIAAKKNQTSVASSLLQYGAETNVLTKQGVTPLHLASQEGHSDMTSLLLGKGAHVNTPTKSGLTPLHLTAQEDRVNAAEVLAKRDANLDQQTKLGYTPLIVACHYGNVKMVNFLLQQGASVNAKTKNGYTPLHQAAQQGHTHIINVLLQHGATPNTTTANGNTALSIARRLGYISVVDTLKVVTEEVITTTTTVTSEKHKMNVPETMTEILDVSDEEGEDTMTGDGGEYLRAEDLRELGDDSLPGQYLDGFNYMSHNLDRCSCVGQQVSSLSRENEKDSFRLSWGAEHLDNVVLSSSLLHSGFLVSFMVDARGGAMRGCRHNGLRIIVPPRKCSAPTRVTCRLVKRHRLASMPPMVEGEGLAGRIIEVGPTGAQFLGKLHLPTAPPPLNEGESLVSRILQLGPPGTKFLGPVIVEIPHFAALRGTERELVILRSEMGESWREHHCEHTEEELNQILNGMDEELDSPEELEKKRICRIVTRDFPQYFAVVSRIKQDSQLIGPEGAVLSSTLVPQVQAVFPEGALTKKIRVGLQAQPISVDLVKRILGNKATFSPIVTLEPRRRKFHKPITMTIPVPKSSTNDGTGNVFGGDTPTLRLLCSITGGTTPAQWEDITGSTPLTFINQCVSFTTNVSARFWLIDCRQTQEAVSFSTQLYREIICVPYMAKFVIFAKTLDPIEARLRCFCMTDDKMDKTLEQQENFTEVARSRDVEVLEGKPIFADCFGNLVPLTKSGQHHVFSFYAFKENRLALFIKIRDCAQEPCGRLSFTKEPRTYRSLTHKAICNLNITLPTYCKESDSDLDADDEVTNYTFSEHSSYDETESTETYTLPTNQVLDPAMLASPDLLSEVSDMKHDLIKMSAILTTEQTEHPSSSDRGRGGGGRGGGRTGMEEEPGEPFEIMEQVKEDLEKVGDILRGGDTRFTNNKEKVLQMSKMEEKEWVILSQTKAKAMTPSDVQEPVLQEVSIQRKTSPTMTKEFRDMSGMVSHLSGGVNKHLEERSGVTSFPLQDIIVQERLDQVVLKREGKRHPPEIKKPIRKKLRDRERSGCSSSEGELERMSSEESLDGDPVVVPRPMPGVPPVSPLVVETPIGSIKDRVRALQKKVEEEEEEEDGRKRKPIQAPVPQNTTFITITKETGEPQMPDLPKLPRSPKSPRSQTERLEETMSVRELMKAFQTGQDPSKNKTGLFEHKAMTSSTTSTSSSEAVIYSETYRAETSPTEQGSTRGRRDLPRQGSTRGWRDPPREVSTRGRRDPSRQGSTRGRRDPSRQGSTRGRRDPSRQGSTRRRRDPSRQGSTRGRRDPSRQGSTRGRRDPPRQEMGPDRKSSVEMMQLEEPEMGPDRKYSMEMQISPDRKPSEDFSADIKAELEDSPEYQLFRQTSFIGDDDHPQAEAAEEELPADHPNDTPTFMFSPCMHEDRRDELFTKAENLVGNESPVSLKHEGAADSPGTSLGTRTPHSSTGESEKHEGLADTPPMSPLTFPTQEVDLPTVYKETERMDGVKVRGDVTHGDEEIFPETEDLVVETKSVPVDKRLILEDWDDLEIKPSYPKTTELSYSNLNMQDSISADRIAPESSWVVPERHERDSSDHGAAHSPDGVGQALRPADLEVLFPLALGHPERRLSHGDSLETSPVMDEGSSKTSPDSIEPSSTGDSPCLDSLESSPTELKQDTGFQATKKTAVYEDYFSQLRACLGEDSNISNIENEDYSKRTYQMGGELEGPLPLKGEDPEWLSMPINRSSNPEDDMDDVDAEGSETGQRQFTPEEEMFKMAAKIKTFEEMEQDVKTKTDGKPSDGSVLSDCEDYEECQSIVDLMDREAKSSKPKTDASTLQSEIETVAEIQPSVPGAVTALDSSVHFEAHLPYSASGHSPSGKQVSEHLEYRSLSTEKEQYTTVNISENISERTEQKEKIDVISAMQAHEEEMDQSQLSVSQSGESQSVKPEVLCTDDESFKEVEDADGKAAVLEMHPEDMPVLGELVPWSAMSDDNEDDNDDEAFAARVEAEERRVMALVEDRRTPDTTPGRTPTEGGTPNPFQFQEGKFFEMTRGGAIDMTRRSVEEEGEGYAFFHIGEHPVDQVLFEDTGDCASPDVLRTEQTIAVGDLHLQKVDQTKDDSDSSFQTIPLPEADQRGKPVAKPSTSMEPKAETFPLLEAKMGRSDTSMAPPSVLQGYDTPAGSDTSVAPPGVLQGYDTSSGSNTSVAPTSVLAGSDTSSVLEGSDISVAPPSVLAGSDTSSVLEGSDVSVAPSSVLAMSYTSADTVAKDESSFKSKIPIKAGSMKSDLGLEQNSTVEESLVQDRRTRSEEDFGAGKKILTDKDSRSHSDSDHPATKSKPLTSRLPVMSKHKPTSHSSSSSQPDRDQGSDVREPSLRSSLDVDDISSSGDHNSPDSVIFRYDRPTPRRSAPDMRALSTQTRVRASSVTGEVFESRPIWEDSVETQMQRIWDDRTTERQQGRHLSVVVSPCVSELARELEFNEDEIQEVRTENPNSLQEQSHALLQRWAEREGKHATEESLIKRLTKINRMDIVHLIETQMNKSTQEQTSRTYAEIEKTLDQSEDKNSMKHQDTSEVKPLSPQSVLSESGSQFRHGHCDYYLLYNGSISPIPESVTTFEDHRPLSPDSPNTQFRPGHCDYYLLYDVCRSTSLLSVTSNLEYRGLYRLDFPSDSECTVTDQSSLSEYRPLSPESITSDGDFNFLELLFSESRSSSAQSVASFDEYRLLSPDSPVPHFMPQCCDSYLSFTGSRCSSPESVTSEDGYTFLELLFSESRPSSPESVASFDDYRPLSPDSPTVTEEQYTDQHGHAVVRKVIIRGNKDRVWFLSFIHYISVSQSWSWAVVGRTEVNNVLKYYLSLFFFGVSLLYYL</sequence>
<feature type="compositionally biased region" description="Basic and acidic residues" evidence="16">
    <location>
        <begin position="2203"/>
        <end position="2215"/>
    </location>
</feature>
<dbReference type="GO" id="GO:0045211">
    <property type="term" value="C:postsynaptic membrane"/>
    <property type="evidence" value="ECO:0007669"/>
    <property type="project" value="UniProtKB-SubCell"/>
</dbReference>
<feature type="repeat" description="ANK" evidence="15">
    <location>
        <begin position="523"/>
        <end position="555"/>
    </location>
</feature>
<keyword evidence="4" id="KW-0963">Cytoplasm</keyword>
<dbReference type="PANTHER" id="PTHR24123">
    <property type="entry name" value="ANKYRIN REPEAT-CONTAINING"/>
    <property type="match status" value="1"/>
</dbReference>
<feature type="region of interest" description="Disordered" evidence="16">
    <location>
        <begin position="2639"/>
        <end position="2660"/>
    </location>
</feature>
<evidence type="ECO:0000256" key="10">
    <source>
        <dbReference type="ARBA" id="ARBA00023212"/>
    </source>
</evidence>
<feature type="compositionally biased region" description="Basic and acidic residues" evidence="16">
    <location>
        <begin position="1492"/>
        <end position="1503"/>
    </location>
</feature>
<feature type="region of interest" description="Disordered" evidence="16">
    <location>
        <begin position="2732"/>
        <end position="2827"/>
    </location>
</feature>
<dbReference type="PROSITE" id="PS50017">
    <property type="entry name" value="DEATH_DOMAIN"/>
    <property type="match status" value="1"/>
</dbReference>
<reference evidence="19" key="1">
    <citation type="submission" date="2020-07" db="EMBL/GenBank/DDBJ databases">
        <title>A long reads based de novo assembly of the rainbow trout Arlee double haploid line genome.</title>
        <authorList>
            <person name="Gao G."/>
            <person name="Palti Y."/>
        </authorList>
    </citation>
    <scope>NUCLEOTIDE SEQUENCE [LARGE SCALE GENOMIC DNA]</scope>
</reference>
<feature type="repeat" description="ANK" evidence="15">
    <location>
        <begin position="721"/>
        <end position="753"/>
    </location>
</feature>
<feature type="repeat" description="ANK" evidence="15">
    <location>
        <begin position="292"/>
        <end position="324"/>
    </location>
</feature>
<dbReference type="InterPro" id="IPR040745">
    <property type="entry name" value="Ankyrin_UPA"/>
</dbReference>
<feature type="compositionally biased region" description="Basic and acidic residues" evidence="16">
    <location>
        <begin position="1976"/>
        <end position="1992"/>
    </location>
</feature>
<dbReference type="GeneTree" id="ENSGT00940000155279"/>
<feature type="domain" description="ZU5" evidence="18">
    <location>
        <begin position="1120"/>
        <end position="1268"/>
    </location>
</feature>
<dbReference type="GO" id="GO:0005856">
    <property type="term" value="C:cytoskeleton"/>
    <property type="evidence" value="ECO:0007669"/>
    <property type="project" value="UniProtKB-SubCell"/>
</dbReference>
<feature type="compositionally biased region" description="Basic and acidic residues" evidence="16">
    <location>
        <begin position="1782"/>
        <end position="1796"/>
    </location>
</feature>
<feature type="compositionally biased region" description="Pro residues" evidence="16">
    <location>
        <begin position="1696"/>
        <end position="1707"/>
    </location>
</feature>
<feature type="repeat" description="ANK" evidence="15">
    <location>
        <begin position="259"/>
        <end position="291"/>
    </location>
</feature>
<evidence type="ECO:0000256" key="1">
    <source>
        <dbReference type="ARBA" id="ARBA00004245"/>
    </source>
</evidence>
<dbReference type="Gene3D" id="1.25.40.20">
    <property type="entry name" value="Ankyrin repeat-containing domain"/>
    <property type="match status" value="3"/>
</dbReference>
<feature type="compositionally biased region" description="Basic and acidic residues" evidence="16">
    <location>
        <begin position="2405"/>
        <end position="2416"/>
    </location>
</feature>
<feature type="compositionally biased region" description="Basic and acidic residues" evidence="16">
    <location>
        <begin position="3175"/>
        <end position="3191"/>
    </location>
</feature>
<keyword evidence="9" id="KW-0472">Membrane</keyword>
<keyword evidence="7" id="KW-0770">Synapse</keyword>
<evidence type="ECO:0000256" key="2">
    <source>
        <dbReference type="ARBA" id="ARBA00004371"/>
    </source>
</evidence>
<dbReference type="PRINTS" id="PR01415">
    <property type="entry name" value="ANKYRIN"/>
</dbReference>
<feature type="region of interest" description="Disordered" evidence="16">
    <location>
        <begin position="2405"/>
        <end position="2425"/>
    </location>
</feature>
<feature type="compositionally biased region" description="Gly residues" evidence="16">
    <location>
        <begin position="1504"/>
        <end position="1513"/>
    </location>
</feature>
<dbReference type="Ensembl" id="ENSOMYT00000165641.1">
    <property type="protein sequence ID" value="ENSOMYP00000131122.1"/>
    <property type="gene ID" value="ENSOMYG00000063322.1"/>
</dbReference>
<dbReference type="Gene3D" id="1.10.533.10">
    <property type="entry name" value="Death Domain, Fas"/>
    <property type="match status" value="1"/>
</dbReference>
<keyword evidence="8 15" id="KW-0040">ANK repeat</keyword>
<feature type="repeat" description="ANK" evidence="15">
    <location>
        <begin position="754"/>
        <end position="786"/>
    </location>
</feature>
<feature type="compositionally biased region" description="Basic and acidic residues" evidence="16">
    <location>
        <begin position="2242"/>
        <end position="2251"/>
    </location>
</feature>
<feature type="compositionally biased region" description="Basic and acidic residues" evidence="16">
    <location>
        <begin position="1863"/>
        <end position="1880"/>
    </location>
</feature>
<dbReference type="SMART" id="SM00248">
    <property type="entry name" value="ANK"/>
    <property type="match status" value="23"/>
</dbReference>
<evidence type="ECO:0000256" key="11">
    <source>
        <dbReference type="ARBA" id="ARBA00023228"/>
    </source>
</evidence>
<evidence type="ECO:0000256" key="7">
    <source>
        <dbReference type="ARBA" id="ARBA00023018"/>
    </source>
</evidence>
<dbReference type="FunFam" id="2.60.220.30:FF:000005">
    <property type="entry name" value="Ankyrin-2 isoform 2"/>
    <property type="match status" value="1"/>
</dbReference>
<feature type="compositionally biased region" description="Low complexity" evidence="16">
    <location>
        <begin position="2642"/>
        <end position="2655"/>
    </location>
</feature>
<feature type="region of interest" description="Disordered" evidence="16">
    <location>
        <begin position="1488"/>
        <end position="1520"/>
    </location>
</feature>
<comment type="subcellular location">
    <subcellularLocation>
        <location evidence="13">Cell membrane</location>
        <location evidence="13">Sarcolemma</location>
        <location evidence="13">T-tubule</location>
    </subcellularLocation>
    <subcellularLocation>
        <location evidence="1">Cytoplasm</location>
        <location evidence="1">Cytoskeleton</location>
    </subcellularLocation>
    <subcellularLocation>
        <location evidence="2">Lysosome</location>
    </subcellularLocation>
    <subcellularLocation>
        <location evidence="14">Postsynaptic cell membrane</location>
    </subcellularLocation>
</comment>
<dbReference type="Pfam" id="PF00023">
    <property type="entry name" value="Ank"/>
    <property type="match status" value="1"/>
</dbReference>
<feature type="domain" description="ZU5" evidence="18">
    <location>
        <begin position="930"/>
        <end position="1118"/>
    </location>
</feature>
<dbReference type="PROSITE" id="PS50297">
    <property type="entry name" value="ANK_REP_REGION"/>
    <property type="match status" value="20"/>
</dbReference>
<dbReference type="FunFam" id="2.60.220.30:FF:000001">
    <property type="entry name" value="Ankyrin-3 isoform 2"/>
    <property type="match status" value="1"/>
</dbReference>
<evidence type="ECO:0000256" key="15">
    <source>
        <dbReference type="PROSITE-ProRule" id="PRU00023"/>
    </source>
</evidence>
<feature type="compositionally biased region" description="Polar residues" evidence="16">
    <location>
        <begin position="1748"/>
        <end position="1759"/>
    </location>
</feature>
<feature type="domain" description="Death" evidence="17">
    <location>
        <begin position="3089"/>
        <end position="3156"/>
    </location>
</feature>
<keyword evidence="5" id="KW-0597">Phosphoprotein</keyword>
<dbReference type="SMART" id="SM00005">
    <property type="entry name" value="DEATH"/>
    <property type="match status" value="1"/>
</dbReference>
<evidence type="ECO:0000256" key="6">
    <source>
        <dbReference type="ARBA" id="ARBA00022737"/>
    </source>
</evidence>
<evidence type="ECO:0000256" key="3">
    <source>
        <dbReference type="ARBA" id="ARBA00022475"/>
    </source>
</evidence>
<feature type="repeat" description="ANK" evidence="15">
    <location>
        <begin position="226"/>
        <end position="258"/>
    </location>
</feature>
<dbReference type="FunFam" id="1.25.40.20:FF:000002">
    <property type="entry name" value="Ankyrin-2 isoform 2"/>
    <property type="match status" value="1"/>
</dbReference>
<keyword evidence="12" id="KW-0628">Postsynaptic cell membrane</keyword>
<dbReference type="Proteomes" id="UP000694395">
    <property type="component" value="Chromosome 10"/>
</dbReference>
<dbReference type="PROSITE" id="PS51145">
    <property type="entry name" value="ZU5"/>
    <property type="match status" value="2"/>
</dbReference>
<dbReference type="FunFam" id="1.25.40.20:FF:000003">
    <property type="entry name" value="Ankyrin, isoform B"/>
    <property type="match status" value="1"/>
</dbReference>
<feature type="compositionally biased region" description="Polar residues" evidence="16">
    <location>
        <begin position="1800"/>
        <end position="1809"/>
    </location>
</feature>
<feature type="compositionally biased region" description="Low complexity" evidence="16">
    <location>
        <begin position="2339"/>
        <end position="2348"/>
    </location>
</feature>
<dbReference type="FunFam" id="1.10.533.10:FF:000002">
    <property type="entry name" value="Ankyrin-3 isoform 2"/>
    <property type="match status" value="1"/>
</dbReference>
<feature type="repeat" description="ANK" evidence="15">
    <location>
        <begin position="325"/>
        <end position="357"/>
    </location>
</feature>
<feature type="compositionally biased region" description="Polar residues" evidence="16">
    <location>
        <begin position="2263"/>
        <end position="2277"/>
    </location>
</feature>
<evidence type="ECO:0000256" key="13">
    <source>
        <dbReference type="ARBA" id="ARBA00024012"/>
    </source>
</evidence>
<dbReference type="InterPro" id="IPR000906">
    <property type="entry name" value="ZU5_dom"/>
</dbReference>
<keyword evidence="6" id="KW-0677">Repeat</keyword>
<dbReference type="Pfam" id="PF00791">
    <property type="entry name" value="ZU5"/>
    <property type="match status" value="2"/>
</dbReference>
<feature type="region of interest" description="Disordered" evidence="16">
    <location>
        <begin position="2904"/>
        <end position="3037"/>
    </location>
</feature>
<evidence type="ECO:0000256" key="4">
    <source>
        <dbReference type="ARBA" id="ARBA00022490"/>
    </source>
</evidence>
<dbReference type="GO" id="GO:0005764">
    <property type="term" value="C:lysosome"/>
    <property type="evidence" value="ECO:0007669"/>
    <property type="project" value="UniProtKB-SubCell"/>
</dbReference>
<feature type="compositionally biased region" description="Basic and acidic residues" evidence="16">
    <location>
        <begin position="1935"/>
        <end position="1951"/>
    </location>
</feature>
<feature type="repeat" description="ANK" evidence="15">
    <location>
        <begin position="90"/>
        <end position="122"/>
    </location>
</feature>
<feature type="region of interest" description="Disordered" evidence="16">
    <location>
        <begin position="2188"/>
        <end position="2227"/>
    </location>
</feature>
<feature type="compositionally biased region" description="Acidic residues" evidence="16">
    <location>
        <begin position="2366"/>
        <end position="2377"/>
    </location>
</feature>
<organism evidence="19 20">
    <name type="scientific">Oncorhynchus mykiss</name>
    <name type="common">Rainbow trout</name>
    <name type="synonym">Salmo gairdneri</name>
    <dbReference type="NCBI Taxonomy" id="8022"/>
    <lineage>
        <taxon>Eukaryota</taxon>
        <taxon>Metazoa</taxon>
        <taxon>Chordata</taxon>
        <taxon>Craniata</taxon>
        <taxon>Vertebrata</taxon>
        <taxon>Euteleostomi</taxon>
        <taxon>Actinopterygii</taxon>
        <taxon>Neopterygii</taxon>
        <taxon>Teleostei</taxon>
        <taxon>Protacanthopterygii</taxon>
        <taxon>Salmoniformes</taxon>
        <taxon>Salmonidae</taxon>
        <taxon>Salmoninae</taxon>
        <taxon>Oncorhynchus</taxon>
    </lineage>
</organism>
<dbReference type="FunFam" id="2.60.220.30:FF:000007">
    <property type="entry name" value="Ankyrin-2 isoform 2"/>
    <property type="match status" value="1"/>
</dbReference>
<feature type="repeat" description="ANK" evidence="15">
    <location>
        <begin position="556"/>
        <end position="588"/>
    </location>
</feature>
<dbReference type="Gene3D" id="2.60.220.30">
    <property type="match status" value="3"/>
</dbReference>
<evidence type="ECO:0000313" key="19">
    <source>
        <dbReference type="Ensembl" id="ENSOMYP00000131122.1"/>
    </source>
</evidence>
<feature type="region of interest" description="Disordered" evidence="16">
    <location>
        <begin position="3175"/>
        <end position="3203"/>
    </location>
</feature>
<proteinExistence type="predicted"/>
<dbReference type="GO" id="GO:0072659">
    <property type="term" value="P:protein localization to plasma membrane"/>
    <property type="evidence" value="ECO:0007669"/>
    <property type="project" value="UniProtKB-ARBA"/>
</dbReference>
<feature type="compositionally biased region" description="Polar residues" evidence="16">
    <location>
        <begin position="3001"/>
        <end position="3011"/>
    </location>
</feature>
<dbReference type="PROSITE" id="PS50088">
    <property type="entry name" value="ANK_REPEAT"/>
    <property type="match status" value="20"/>
</dbReference>
<feature type="compositionally biased region" description="Basic and acidic residues" evidence="16">
    <location>
        <begin position="1647"/>
        <end position="1659"/>
    </location>
</feature>
<feature type="repeat" description="ANK" evidence="15">
    <location>
        <begin position="424"/>
        <end position="456"/>
    </location>
</feature>
<evidence type="ECO:0000256" key="5">
    <source>
        <dbReference type="ARBA" id="ARBA00022553"/>
    </source>
</evidence>
<dbReference type="Pfam" id="PF17809">
    <property type="entry name" value="UPA_2"/>
    <property type="match status" value="1"/>
</dbReference>
<dbReference type="SUPFAM" id="SSF47986">
    <property type="entry name" value="DEATH domain"/>
    <property type="match status" value="1"/>
</dbReference>
<feature type="region of interest" description="Disordered" evidence="16">
    <location>
        <begin position="1723"/>
        <end position="2037"/>
    </location>
</feature>
<reference evidence="19" key="2">
    <citation type="submission" date="2025-08" db="UniProtKB">
        <authorList>
            <consortium name="Ensembl"/>
        </authorList>
    </citation>
    <scope>IDENTIFICATION</scope>
</reference>
<dbReference type="InterPro" id="IPR002110">
    <property type="entry name" value="Ankyrin_rpt"/>
</dbReference>
<feature type="compositionally biased region" description="Low complexity" evidence="16">
    <location>
        <begin position="1819"/>
        <end position="1828"/>
    </location>
</feature>
<feature type="region of interest" description="Disordered" evidence="16">
    <location>
        <begin position="2544"/>
        <end position="2566"/>
    </location>
</feature>
<feature type="repeat" description="ANK" evidence="15">
    <location>
        <begin position="688"/>
        <end position="720"/>
    </location>
</feature>
<evidence type="ECO:0000256" key="14">
    <source>
        <dbReference type="ARBA" id="ARBA00034100"/>
    </source>
</evidence>
<dbReference type="SMART" id="SM00218">
    <property type="entry name" value="ZU5"/>
    <property type="match status" value="1"/>
</dbReference>
<feature type="repeat" description="ANK" evidence="15">
    <location>
        <begin position="622"/>
        <end position="654"/>
    </location>
</feature>
<dbReference type="GO" id="GO:0007165">
    <property type="term" value="P:signal transduction"/>
    <property type="evidence" value="ECO:0007669"/>
    <property type="project" value="InterPro"/>
</dbReference>
<keyword evidence="20" id="KW-1185">Reference proteome</keyword>
<evidence type="ECO:0000259" key="17">
    <source>
        <dbReference type="PROSITE" id="PS50017"/>
    </source>
</evidence>
<protein>
    <recommendedName>
        <fullName evidence="21">Ankyrin-2-like</fullName>
    </recommendedName>
</protein>
<name>A0A8K9XDI6_ONCMY</name>
<evidence type="ECO:0008006" key="21">
    <source>
        <dbReference type="Google" id="ProtNLM"/>
    </source>
</evidence>
<feature type="region of interest" description="Disordered" evidence="16">
    <location>
        <begin position="2053"/>
        <end position="2109"/>
    </location>
</feature>
<evidence type="ECO:0000313" key="20">
    <source>
        <dbReference type="Proteomes" id="UP000694395"/>
    </source>
</evidence>
<keyword evidence="3" id="KW-1003">Cell membrane</keyword>
<dbReference type="Gene3D" id="2.60.40.2660">
    <property type="match status" value="1"/>
</dbReference>
<feature type="region of interest" description="Disordered" evidence="16">
    <location>
        <begin position="2242"/>
        <end position="2298"/>
    </location>
</feature>
<evidence type="ECO:0000256" key="12">
    <source>
        <dbReference type="ARBA" id="ARBA00023257"/>
    </source>
</evidence>
<dbReference type="FunFam" id="2.60.40.2660:FF:000001">
    <property type="entry name" value="Ankyrin-3 isoform 2"/>
    <property type="match status" value="1"/>
</dbReference>
<feature type="compositionally biased region" description="Basic and acidic residues" evidence="16">
    <location>
        <begin position="3016"/>
        <end position="3027"/>
    </location>
</feature>
<feature type="region of interest" description="Disordered" evidence="16">
    <location>
        <begin position="1647"/>
        <end position="1711"/>
    </location>
</feature>
<dbReference type="Pfam" id="PF00531">
    <property type="entry name" value="Death"/>
    <property type="match status" value="1"/>
</dbReference>
<feature type="compositionally biased region" description="Polar residues" evidence="16">
    <location>
        <begin position="1839"/>
        <end position="1849"/>
    </location>
</feature>
<feature type="compositionally biased region" description="Polar residues" evidence="16">
    <location>
        <begin position="2284"/>
        <end position="2298"/>
    </location>
</feature>
<dbReference type="FunFam" id="1.25.40.20:FF:000001">
    <property type="entry name" value="Ankyrin-2 isoform 2"/>
    <property type="match status" value="1"/>
</dbReference>
<feature type="compositionally biased region" description="Basic and acidic residues" evidence="16">
    <location>
        <begin position="2918"/>
        <end position="2951"/>
    </location>
</feature>
<feature type="repeat" description="ANK" evidence="15">
    <location>
        <begin position="490"/>
        <end position="522"/>
    </location>
</feature>
<dbReference type="Pfam" id="PF13637">
    <property type="entry name" value="Ank_4"/>
    <property type="match status" value="3"/>
</dbReference>
<feature type="repeat" description="ANK" evidence="15">
    <location>
        <begin position="57"/>
        <end position="89"/>
    </location>
</feature>